<evidence type="ECO:0000256" key="13">
    <source>
        <dbReference type="SAM" id="MobiDB-lite"/>
    </source>
</evidence>
<keyword evidence="10" id="KW-0624">Polysaccharide degradation</keyword>
<dbReference type="EMBL" id="ML736157">
    <property type="protein sequence ID" value="KAE8383083.1"/>
    <property type="molecule type" value="Genomic_DNA"/>
</dbReference>
<keyword evidence="9 12" id="KW-0326">Glycosidase</keyword>
<dbReference type="CDD" id="cd00035">
    <property type="entry name" value="ChtBD1"/>
    <property type="match status" value="1"/>
</dbReference>
<comment type="catalytic activity">
    <reaction evidence="1">
        <text>Random endo-hydrolysis of N-acetyl-beta-D-glucosaminide (1-&gt;4)-beta-linkages in chitin and chitodextrins.</text>
        <dbReference type="EC" id="3.2.1.14"/>
    </reaction>
</comment>
<keyword evidence="14" id="KW-0732">Signal</keyword>
<evidence type="ECO:0000256" key="8">
    <source>
        <dbReference type="ARBA" id="ARBA00023277"/>
    </source>
</evidence>
<evidence type="ECO:0000256" key="14">
    <source>
        <dbReference type="SAM" id="SignalP"/>
    </source>
</evidence>
<feature type="chain" id="PRO_5024957603" description="chitinase" evidence="14">
    <location>
        <begin position="23"/>
        <end position="402"/>
    </location>
</feature>
<evidence type="ECO:0000256" key="9">
    <source>
        <dbReference type="ARBA" id="ARBA00023295"/>
    </source>
</evidence>
<feature type="disulfide bond" evidence="11">
    <location>
        <begin position="64"/>
        <end position="76"/>
    </location>
</feature>
<feature type="disulfide bond" evidence="11">
    <location>
        <begin position="87"/>
        <end position="91"/>
    </location>
</feature>
<evidence type="ECO:0000256" key="11">
    <source>
        <dbReference type="PROSITE-ProRule" id="PRU00261"/>
    </source>
</evidence>
<evidence type="ECO:0000256" key="6">
    <source>
        <dbReference type="ARBA" id="ARBA00023024"/>
    </source>
</evidence>
<dbReference type="InterPro" id="IPR029070">
    <property type="entry name" value="Chitinase_insertion_sf"/>
</dbReference>
<dbReference type="GO" id="GO:0008843">
    <property type="term" value="F:endochitinase activity"/>
    <property type="evidence" value="ECO:0007669"/>
    <property type="project" value="UniProtKB-EC"/>
</dbReference>
<evidence type="ECO:0000313" key="18">
    <source>
        <dbReference type="Proteomes" id="UP000326198"/>
    </source>
</evidence>
<dbReference type="GO" id="GO:0000272">
    <property type="term" value="P:polysaccharide catabolic process"/>
    <property type="evidence" value="ECO:0007669"/>
    <property type="project" value="UniProtKB-KW"/>
</dbReference>
<evidence type="ECO:0000256" key="10">
    <source>
        <dbReference type="ARBA" id="ARBA00023326"/>
    </source>
</evidence>
<name>A0A5N7BN44_9EURO</name>
<dbReference type="InterPro" id="IPR036861">
    <property type="entry name" value="Endochitinase-like_sf"/>
</dbReference>
<dbReference type="InterPro" id="IPR001223">
    <property type="entry name" value="Glyco_hydro18_cat"/>
</dbReference>
<dbReference type="PROSITE" id="PS00026">
    <property type="entry name" value="CHIT_BIND_I_1"/>
    <property type="match status" value="1"/>
</dbReference>
<reference evidence="17 18" key="1">
    <citation type="submission" date="2019-04" db="EMBL/GenBank/DDBJ databases">
        <title>Friends and foes A comparative genomics studyof 23 Aspergillus species from section Flavi.</title>
        <authorList>
            <consortium name="DOE Joint Genome Institute"/>
            <person name="Kjaerbolling I."/>
            <person name="Vesth T."/>
            <person name="Frisvad J.C."/>
            <person name="Nybo J.L."/>
            <person name="Theobald S."/>
            <person name="Kildgaard S."/>
            <person name="Isbrandt T."/>
            <person name="Kuo A."/>
            <person name="Sato A."/>
            <person name="Lyhne E.K."/>
            <person name="Kogle M.E."/>
            <person name="Wiebenga A."/>
            <person name="Kun R.S."/>
            <person name="Lubbers R.J."/>
            <person name="Makela M.R."/>
            <person name="Barry K."/>
            <person name="Chovatia M."/>
            <person name="Clum A."/>
            <person name="Daum C."/>
            <person name="Haridas S."/>
            <person name="He G."/>
            <person name="LaButti K."/>
            <person name="Lipzen A."/>
            <person name="Mondo S."/>
            <person name="Riley R."/>
            <person name="Salamov A."/>
            <person name="Simmons B.A."/>
            <person name="Magnuson J.K."/>
            <person name="Henrissat B."/>
            <person name="Mortensen U.H."/>
            <person name="Larsen T.O."/>
            <person name="Devries R.P."/>
            <person name="Grigoriev I.V."/>
            <person name="Machida M."/>
            <person name="Baker S.E."/>
            <person name="Andersen M.R."/>
        </authorList>
    </citation>
    <scope>NUCLEOTIDE SEQUENCE [LARGE SCALE GENOMIC DNA]</scope>
    <source>
        <strain evidence="17 18">IBT 29228</strain>
    </source>
</reference>
<dbReference type="Pfam" id="PF00187">
    <property type="entry name" value="Chitin_bind_1"/>
    <property type="match status" value="1"/>
</dbReference>
<dbReference type="InterPro" id="IPR017853">
    <property type="entry name" value="GH"/>
</dbReference>
<feature type="region of interest" description="Disordered" evidence="13">
    <location>
        <begin position="94"/>
        <end position="141"/>
    </location>
</feature>
<dbReference type="EC" id="3.2.1.14" evidence="3"/>
<keyword evidence="6" id="KW-0146">Chitin degradation</keyword>
<evidence type="ECO:0000256" key="3">
    <source>
        <dbReference type="ARBA" id="ARBA00012729"/>
    </source>
</evidence>
<accession>A0A5N7BN44</accession>
<dbReference type="SMART" id="SM00636">
    <property type="entry name" value="Glyco_18"/>
    <property type="match status" value="1"/>
</dbReference>
<comment type="similarity">
    <text evidence="2">Belongs to the glycosyl hydrolase 18 family. Chitinase class V subfamily.</text>
</comment>
<evidence type="ECO:0000256" key="1">
    <source>
        <dbReference type="ARBA" id="ARBA00000822"/>
    </source>
</evidence>
<proteinExistence type="inferred from homology"/>
<dbReference type="SUPFAM" id="SSF54556">
    <property type="entry name" value="Chitinase insertion domain"/>
    <property type="match status" value="1"/>
</dbReference>
<dbReference type="PROSITE" id="PS50941">
    <property type="entry name" value="CHIT_BIND_I_2"/>
    <property type="match status" value="1"/>
</dbReference>
<dbReference type="GO" id="GO:0006032">
    <property type="term" value="P:chitin catabolic process"/>
    <property type="evidence" value="ECO:0007669"/>
    <property type="project" value="UniProtKB-KW"/>
</dbReference>
<protein>
    <recommendedName>
        <fullName evidence="3">chitinase</fullName>
        <ecNumber evidence="3">3.2.1.14</ecNumber>
    </recommendedName>
</protein>
<dbReference type="PANTHER" id="PTHR11177:SF397">
    <property type="entry name" value="CHITINASE"/>
    <property type="match status" value="1"/>
</dbReference>
<sequence>MSFFLQCLVTFFVLRGVLEVAGNPILHGSRTHDQALRHRLLFDRSIGRSVAECGAGAKTPGAACPGNACCSKWGFCGTASEFCGTECQSNCGPPKNTSGSQSGTVPQGQQQTSQAAAQPTPQWTTKPGTLPSTSAIAQPTPGNTGKVIAGYWEGWNMGKPCGTMKPEEIPVESLTHLIFSFGFVAPNTYQIQPMPDTKEDLFTQATDVKKRNSNLKVLVALGGWTHTGPGPYREVFTTMVSLPASRQTFITNLISFLDQHGFDGVDLDWEYPGPRREGAAEAVDWINVMAYDIHGTWESDKKAAGHTNLKDVEKRVETFLQAGIAPNKLVLGTAFYGRSLKMASAGCTQPGYAFTGPGPEGQCVKTAGFLSYTEIKDIISSGAQPAFDPDGSVQHLTWGGGN</sequence>
<dbReference type="Gene3D" id="3.10.50.10">
    <property type="match status" value="1"/>
</dbReference>
<dbReference type="InterPro" id="IPR001002">
    <property type="entry name" value="Chitin-bd_1"/>
</dbReference>
<dbReference type="AlphaFoldDB" id="A0A5N7BN44"/>
<feature type="disulfide bond" evidence="11">
    <location>
        <begin position="69"/>
        <end position="83"/>
    </location>
</feature>
<dbReference type="PROSITE" id="PS51910">
    <property type="entry name" value="GH18_2"/>
    <property type="match status" value="1"/>
</dbReference>
<dbReference type="Pfam" id="PF00704">
    <property type="entry name" value="Glyco_hydro_18"/>
    <property type="match status" value="2"/>
</dbReference>
<feature type="domain" description="GH18" evidence="16">
    <location>
        <begin position="146"/>
        <end position="402"/>
    </location>
</feature>
<dbReference type="Proteomes" id="UP000326198">
    <property type="component" value="Unassembled WGS sequence"/>
</dbReference>
<keyword evidence="7" id="KW-0843">Virulence</keyword>
<evidence type="ECO:0000256" key="2">
    <source>
        <dbReference type="ARBA" id="ARBA00008682"/>
    </source>
</evidence>
<evidence type="ECO:0000259" key="15">
    <source>
        <dbReference type="PROSITE" id="PS50941"/>
    </source>
</evidence>
<organism evidence="17 18">
    <name type="scientific">Aspergillus bertholletiae</name>
    <dbReference type="NCBI Taxonomy" id="1226010"/>
    <lineage>
        <taxon>Eukaryota</taxon>
        <taxon>Fungi</taxon>
        <taxon>Dikarya</taxon>
        <taxon>Ascomycota</taxon>
        <taxon>Pezizomycotina</taxon>
        <taxon>Eurotiomycetes</taxon>
        <taxon>Eurotiomycetidae</taxon>
        <taxon>Eurotiales</taxon>
        <taxon>Aspergillaceae</taxon>
        <taxon>Aspergillus</taxon>
        <taxon>Aspergillus subgen. Circumdati</taxon>
    </lineage>
</organism>
<keyword evidence="8" id="KW-0119">Carbohydrate metabolism</keyword>
<dbReference type="InterPro" id="IPR050314">
    <property type="entry name" value="Glycosyl_Hydrlase_18"/>
</dbReference>
<dbReference type="SMART" id="SM00270">
    <property type="entry name" value="ChtBD1"/>
    <property type="match status" value="1"/>
</dbReference>
<evidence type="ECO:0000256" key="7">
    <source>
        <dbReference type="ARBA" id="ARBA00023026"/>
    </source>
</evidence>
<evidence type="ECO:0000313" key="17">
    <source>
        <dbReference type="EMBL" id="KAE8383083.1"/>
    </source>
</evidence>
<keyword evidence="5 12" id="KW-0378">Hydrolase</keyword>
<evidence type="ECO:0000256" key="5">
    <source>
        <dbReference type="ARBA" id="ARBA00022801"/>
    </source>
</evidence>
<dbReference type="InterPro" id="IPR011583">
    <property type="entry name" value="Chitinase_II/V-like_cat"/>
</dbReference>
<feature type="compositionally biased region" description="Low complexity" evidence="13">
    <location>
        <begin position="99"/>
        <end position="122"/>
    </location>
</feature>
<dbReference type="SUPFAM" id="SSF51445">
    <property type="entry name" value="(Trans)glycosidases"/>
    <property type="match status" value="1"/>
</dbReference>
<feature type="domain" description="Chitin-binding type-1" evidence="15">
    <location>
        <begin position="50"/>
        <end position="93"/>
    </location>
</feature>
<dbReference type="PANTHER" id="PTHR11177">
    <property type="entry name" value="CHITINASE"/>
    <property type="match status" value="1"/>
</dbReference>
<dbReference type="Gene3D" id="3.30.60.10">
    <property type="entry name" value="Endochitinase-like"/>
    <property type="match status" value="1"/>
</dbReference>
<feature type="compositionally biased region" description="Polar residues" evidence="13">
    <location>
        <begin position="123"/>
        <end position="141"/>
    </location>
</feature>
<evidence type="ECO:0000256" key="12">
    <source>
        <dbReference type="RuleBase" id="RU000489"/>
    </source>
</evidence>
<comment type="caution">
    <text evidence="11">Lacks conserved residue(s) required for the propagation of feature annotation.</text>
</comment>
<gene>
    <name evidence="17" type="ORF">BDV26DRAFT_287869</name>
</gene>
<keyword evidence="11" id="KW-1015">Disulfide bond</keyword>
<evidence type="ECO:0000256" key="4">
    <source>
        <dbReference type="ARBA" id="ARBA00022669"/>
    </source>
</evidence>
<dbReference type="InterPro" id="IPR018371">
    <property type="entry name" value="Chitin-binding_1_CS"/>
</dbReference>
<dbReference type="GO" id="GO:0008061">
    <property type="term" value="F:chitin binding"/>
    <property type="evidence" value="ECO:0007669"/>
    <property type="project" value="UniProtKB-UniRule"/>
</dbReference>
<dbReference type="OrthoDB" id="73875at2759"/>
<dbReference type="PROSITE" id="PS01095">
    <property type="entry name" value="GH18_1"/>
    <property type="match status" value="1"/>
</dbReference>
<evidence type="ECO:0000259" key="16">
    <source>
        <dbReference type="PROSITE" id="PS51910"/>
    </source>
</evidence>
<keyword evidence="18" id="KW-1185">Reference proteome</keyword>
<dbReference type="Gene3D" id="3.20.20.80">
    <property type="entry name" value="Glycosidases"/>
    <property type="match status" value="2"/>
</dbReference>
<dbReference type="InterPro" id="IPR001579">
    <property type="entry name" value="Glyco_hydro_18_chit_AS"/>
</dbReference>
<keyword evidence="4 11" id="KW-0147">Chitin-binding</keyword>
<dbReference type="SUPFAM" id="SSF57016">
    <property type="entry name" value="Plant lectins/antimicrobial peptides"/>
    <property type="match status" value="1"/>
</dbReference>
<feature type="signal peptide" evidence="14">
    <location>
        <begin position="1"/>
        <end position="22"/>
    </location>
</feature>